<dbReference type="GO" id="GO:0061503">
    <property type="term" value="F:tRNA threonylcarbamoyladenosine dehydratase"/>
    <property type="evidence" value="ECO:0007669"/>
    <property type="project" value="TreeGrafter"/>
</dbReference>
<dbReference type="KEGG" id="mis:MICPUN_55467"/>
<evidence type="ECO:0000259" key="1">
    <source>
        <dbReference type="Pfam" id="PF00899"/>
    </source>
</evidence>
<dbReference type="GO" id="GO:0009536">
    <property type="term" value="C:plastid"/>
    <property type="evidence" value="ECO:0007669"/>
    <property type="project" value="TreeGrafter"/>
</dbReference>
<sequence>MNAPTLSLCTSFVVGVAAGAGFVLFYDANRSCLRRRATGITPLRQHSFSAPKEQSSVTAAVNDEIVAEQFTRNVQFFGIEAQKKVADAFVVVIGLGGVGSHCAHMLLRSGVSNLRLVDFDLVSVSSLNRHALATRNDVGTSKAECLKSHFEKIYPEAQIEAKVMLYERSREELLLGGHPDFVVDCIDNVETKVDLLAACVRRNIQVIACGGAGAKCDPTRIRLVDIAESAVDPLARAVRHRLKREYRIETGIWVLLSTEKPKCDLVSVESSDSMLTDYQILPNFRIRTIPVFGALPAIFGMACAAHVVTHLAGQTFDPEPVLRMQKKQFETQLDRLRDREDARGSQSSSVAVDVELSSIVSFTQDIVYLVKDVWHARSARAQTPLQSKGMWRNTSGLCLTRWDPSRPACLDNLVLLTLDEADEHDAQVWGTMNNSTTQENGLKALVNL</sequence>
<dbReference type="Pfam" id="PF00899">
    <property type="entry name" value="ThiF"/>
    <property type="match status" value="1"/>
</dbReference>
<organism evidence="2 3">
    <name type="scientific">Micromonas commoda (strain RCC299 / NOUM17 / CCMP2709)</name>
    <name type="common">Picoplanktonic green alga</name>
    <dbReference type="NCBI Taxonomy" id="296587"/>
    <lineage>
        <taxon>Eukaryota</taxon>
        <taxon>Viridiplantae</taxon>
        <taxon>Chlorophyta</taxon>
        <taxon>Mamiellophyceae</taxon>
        <taxon>Mamiellales</taxon>
        <taxon>Mamiellaceae</taxon>
        <taxon>Micromonas</taxon>
    </lineage>
</organism>
<dbReference type="FunCoup" id="C1FEJ7">
    <property type="interactions" value="584"/>
</dbReference>
<dbReference type="Proteomes" id="UP000002009">
    <property type="component" value="Chromosome 1"/>
</dbReference>
<keyword evidence="3" id="KW-1185">Reference proteome</keyword>
<dbReference type="EMBL" id="CP001574">
    <property type="protein sequence ID" value="ACO68581.1"/>
    <property type="molecule type" value="Genomic_DNA"/>
</dbReference>
<protein>
    <recommendedName>
        <fullName evidence="1">THIF-type NAD/FAD binding fold domain-containing protein</fullName>
    </recommendedName>
</protein>
<dbReference type="GeneID" id="8250632"/>
<dbReference type="OrthoDB" id="10265862at2759"/>
<dbReference type="InterPro" id="IPR035985">
    <property type="entry name" value="Ubiquitin-activating_enz"/>
</dbReference>
<dbReference type="Gene3D" id="3.40.50.720">
    <property type="entry name" value="NAD(P)-binding Rossmann-like Domain"/>
    <property type="match status" value="1"/>
</dbReference>
<dbReference type="SUPFAM" id="SSF69572">
    <property type="entry name" value="Activating enzymes of the ubiquitin-like proteins"/>
    <property type="match status" value="1"/>
</dbReference>
<dbReference type="eggNOG" id="KOG2018">
    <property type="taxonomic scope" value="Eukaryota"/>
</dbReference>
<evidence type="ECO:0000313" key="2">
    <source>
        <dbReference type="EMBL" id="ACO68581.1"/>
    </source>
</evidence>
<dbReference type="GO" id="GO:0008641">
    <property type="term" value="F:ubiquitin-like modifier activating enzyme activity"/>
    <property type="evidence" value="ECO:0007669"/>
    <property type="project" value="InterPro"/>
</dbReference>
<dbReference type="InParanoid" id="C1FEJ7"/>
<dbReference type="AlphaFoldDB" id="C1FEJ7"/>
<evidence type="ECO:0000313" key="3">
    <source>
        <dbReference type="Proteomes" id="UP000002009"/>
    </source>
</evidence>
<feature type="domain" description="THIF-type NAD/FAD binding fold" evidence="1">
    <location>
        <begin position="71"/>
        <end position="320"/>
    </location>
</feature>
<dbReference type="OMA" id="GSWVVTM"/>
<proteinExistence type="predicted"/>
<dbReference type="InterPro" id="IPR000594">
    <property type="entry name" value="ThiF_NAD_FAD-bd"/>
</dbReference>
<name>C1FEJ7_MICCC</name>
<accession>C1FEJ7</accession>
<gene>
    <name evidence="2" type="ORF">MICPUN_55467</name>
</gene>
<dbReference type="CDD" id="cd00755">
    <property type="entry name" value="YgdL_like"/>
    <property type="match status" value="1"/>
</dbReference>
<dbReference type="InterPro" id="IPR045886">
    <property type="entry name" value="ThiF/MoeB/HesA"/>
</dbReference>
<dbReference type="RefSeq" id="XP_002507323.1">
    <property type="nucleotide sequence ID" value="XM_002507277.1"/>
</dbReference>
<dbReference type="PANTHER" id="PTHR43267">
    <property type="entry name" value="TRNA THREONYLCARBAMOYLADENOSINE DEHYDRATASE"/>
    <property type="match status" value="1"/>
</dbReference>
<dbReference type="STRING" id="296587.C1FEJ7"/>
<dbReference type="PANTHER" id="PTHR43267:SF2">
    <property type="entry name" value="TRNA THREONYLCARBAMOYLADENOSINE DEHYDRATASE 1-RELATED"/>
    <property type="match status" value="1"/>
</dbReference>
<dbReference type="GO" id="GO:0061504">
    <property type="term" value="P:cyclic threonylcarbamoyladenosine biosynthetic process"/>
    <property type="evidence" value="ECO:0007669"/>
    <property type="project" value="TreeGrafter"/>
</dbReference>
<reference evidence="2 3" key="1">
    <citation type="journal article" date="2009" name="Science">
        <title>Green evolution and dynamic adaptations revealed by genomes of the marine picoeukaryotes Micromonas.</title>
        <authorList>
            <person name="Worden A.Z."/>
            <person name="Lee J.H."/>
            <person name="Mock T."/>
            <person name="Rouze P."/>
            <person name="Simmons M.P."/>
            <person name="Aerts A.L."/>
            <person name="Allen A.E."/>
            <person name="Cuvelier M.L."/>
            <person name="Derelle E."/>
            <person name="Everett M.V."/>
            <person name="Foulon E."/>
            <person name="Grimwood J."/>
            <person name="Gundlach H."/>
            <person name="Henrissat B."/>
            <person name="Napoli C."/>
            <person name="McDonald S.M."/>
            <person name="Parker M.S."/>
            <person name="Rombauts S."/>
            <person name="Salamov A."/>
            <person name="Von Dassow P."/>
            <person name="Badger J.H."/>
            <person name="Coutinho P.M."/>
            <person name="Demir E."/>
            <person name="Dubchak I."/>
            <person name="Gentemann C."/>
            <person name="Eikrem W."/>
            <person name="Gready J.E."/>
            <person name="John U."/>
            <person name="Lanier W."/>
            <person name="Lindquist E.A."/>
            <person name="Lucas S."/>
            <person name="Mayer K.F."/>
            <person name="Moreau H."/>
            <person name="Not F."/>
            <person name="Otillar R."/>
            <person name="Panaud O."/>
            <person name="Pangilinan J."/>
            <person name="Paulsen I."/>
            <person name="Piegu B."/>
            <person name="Poliakov A."/>
            <person name="Robbens S."/>
            <person name="Schmutz J."/>
            <person name="Toulza E."/>
            <person name="Wyss T."/>
            <person name="Zelensky A."/>
            <person name="Zhou K."/>
            <person name="Armbrust E.V."/>
            <person name="Bhattacharya D."/>
            <person name="Goodenough U.W."/>
            <person name="Van de Peer Y."/>
            <person name="Grigoriev I.V."/>
        </authorList>
    </citation>
    <scope>NUCLEOTIDE SEQUENCE [LARGE SCALE GENOMIC DNA]</scope>
    <source>
        <strain evidence="3">RCC299 / NOUM17</strain>
    </source>
</reference>